<protein>
    <submittedName>
        <fullName evidence="1">23987_t:CDS:1</fullName>
    </submittedName>
</protein>
<accession>A0ACA9RNZ2</accession>
<dbReference type="EMBL" id="CAJVQC010060214">
    <property type="protein sequence ID" value="CAG8800545.1"/>
    <property type="molecule type" value="Genomic_DNA"/>
</dbReference>
<feature type="non-terminal residue" evidence="1">
    <location>
        <position position="1"/>
    </location>
</feature>
<organism evidence="1 2">
    <name type="scientific">Racocetra persica</name>
    <dbReference type="NCBI Taxonomy" id="160502"/>
    <lineage>
        <taxon>Eukaryota</taxon>
        <taxon>Fungi</taxon>
        <taxon>Fungi incertae sedis</taxon>
        <taxon>Mucoromycota</taxon>
        <taxon>Glomeromycotina</taxon>
        <taxon>Glomeromycetes</taxon>
        <taxon>Diversisporales</taxon>
        <taxon>Gigasporaceae</taxon>
        <taxon>Racocetra</taxon>
    </lineage>
</organism>
<keyword evidence="2" id="KW-1185">Reference proteome</keyword>
<comment type="caution">
    <text evidence="1">The sequence shown here is derived from an EMBL/GenBank/DDBJ whole genome shotgun (WGS) entry which is preliminary data.</text>
</comment>
<reference evidence="1" key="1">
    <citation type="submission" date="2021-06" db="EMBL/GenBank/DDBJ databases">
        <authorList>
            <person name="Kallberg Y."/>
            <person name="Tangrot J."/>
            <person name="Rosling A."/>
        </authorList>
    </citation>
    <scope>NUCLEOTIDE SEQUENCE</scope>
    <source>
        <strain evidence="1">MA461A</strain>
    </source>
</reference>
<name>A0ACA9RNZ2_9GLOM</name>
<proteinExistence type="predicted"/>
<evidence type="ECO:0000313" key="1">
    <source>
        <dbReference type="EMBL" id="CAG8800545.1"/>
    </source>
</evidence>
<sequence length="39" mass="4470">NLNEAEIQTQFSPENPYISEMILEKADENITETQNISQS</sequence>
<gene>
    <name evidence="1" type="ORF">RPERSI_LOCUS20945</name>
</gene>
<evidence type="ECO:0000313" key="2">
    <source>
        <dbReference type="Proteomes" id="UP000789920"/>
    </source>
</evidence>
<dbReference type="Proteomes" id="UP000789920">
    <property type="component" value="Unassembled WGS sequence"/>
</dbReference>